<dbReference type="AlphaFoldDB" id="A0A1G6JX64"/>
<dbReference type="InterPro" id="IPR024370">
    <property type="entry name" value="PBP_domain"/>
</dbReference>
<dbReference type="Pfam" id="PF12849">
    <property type="entry name" value="PBP_like_2"/>
    <property type="match status" value="1"/>
</dbReference>
<evidence type="ECO:0000313" key="7">
    <source>
        <dbReference type="EMBL" id="TGG88350.1"/>
    </source>
</evidence>
<dbReference type="PANTHER" id="PTHR30570">
    <property type="entry name" value="PERIPLASMIC PHOSPHATE BINDING COMPONENT OF PHOSPHATE ABC TRANSPORTER"/>
    <property type="match status" value="1"/>
</dbReference>
<dbReference type="NCBIfam" id="TIGR02136">
    <property type="entry name" value="ptsS_2"/>
    <property type="match status" value="1"/>
</dbReference>
<reference evidence="6 8" key="1">
    <citation type="submission" date="2016-10" db="EMBL/GenBank/DDBJ databases">
        <authorList>
            <person name="de Groot N.N."/>
        </authorList>
    </citation>
    <scope>NUCLEOTIDE SEQUENCE [LARGE SCALE GENOMIC DNA]</scope>
    <source>
        <strain evidence="6 8">WG14</strain>
    </source>
</reference>
<evidence type="ECO:0000259" key="5">
    <source>
        <dbReference type="Pfam" id="PF12849"/>
    </source>
</evidence>
<accession>A0A1G6JX64</accession>
<keyword evidence="3" id="KW-0732">Signal</keyword>
<dbReference type="OrthoDB" id="9790048at2"/>
<comment type="similarity">
    <text evidence="1 4">Belongs to the PstS family.</text>
</comment>
<dbReference type="InterPro" id="IPR011862">
    <property type="entry name" value="Phos-bd"/>
</dbReference>
<evidence type="ECO:0000256" key="1">
    <source>
        <dbReference type="ARBA" id="ARBA00008725"/>
    </source>
</evidence>
<dbReference type="EMBL" id="FMYV01000002">
    <property type="protein sequence ID" value="SDC23313.1"/>
    <property type="molecule type" value="Genomic_DNA"/>
</dbReference>
<evidence type="ECO:0000256" key="2">
    <source>
        <dbReference type="ARBA" id="ARBA00022448"/>
    </source>
</evidence>
<dbReference type="Gene3D" id="3.40.190.10">
    <property type="entry name" value="Periplasmic binding protein-like II"/>
    <property type="match status" value="2"/>
</dbReference>
<name>A0A1G6JX64_9BACT</name>
<evidence type="ECO:0000256" key="4">
    <source>
        <dbReference type="RuleBase" id="RU367119"/>
    </source>
</evidence>
<evidence type="ECO:0000313" key="6">
    <source>
        <dbReference type="EMBL" id="SDC23313.1"/>
    </source>
</evidence>
<dbReference type="GO" id="GO:0042301">
    <property type="term" value="F:phosphate ion binding"/>
    <property type="evidence" value="ECO:0007669"/>
    <property type="project" value="UniProtKB-UniRule"/>
</dbReference>
<dbReference type="Proteomes" id="UP000297288">
    <property type="component" value="Unassembled WGS sequence"/>
</dbReference>
<dbReference type="InterPro" id="IPR050811">
    <property type="entry name" value="Phosphate_ABC_transporter"/>
</dbReference>
<keyword evidence="8" id="KW-1185">Reference proteome</keyword>
<dbReference type="Proteomes" id="UP000199322">
    <property type="component" value="Unassembled WGS sequence"/>
</dbReference>
<evidence type="ECO:0000256" key="3">
    <source>
        <dbReference type="ARBA" id="ARBA00022729"/>
    </source>
</evidence>
<dbReference type="CDD" id="cd13566">
    <property type="entry name" value="PBP2_phosphate"/>
    <property type="match status" value="1"/>
</dbReference>
<evidence type="ECO:0000313" key="8">
    <source>
        <dbReference type="Proteomes" id="UP000199322"/>
    </source>
</evidence>
<keyword evidence="2 4" id="KW-0813">Transport</keyword>
<organism evidence="6 8">
    <name type="scientific">Geotoga petraea</name>
    <dbReference type="NCBI Taxonomy" id="28234"/>
    <lineage>
        <taxon>Bacteria</taxon>
        <taxon>Thermotogati</taxon>
        <taxon>Thermotogota</taxon>
        <taxon>Thermotogae</taxon>
        <taxon>Petrotogales</taxon>
        <taxon>Petrotogaceae</taxon>
        <taxon>Geotoga</taxon>
    </lineage>
</organism>
<dbReference type="PANTHER" id="PTHR30570:SF1">
    <property type="entry name" value="PHOSPHATE-BINDING PROTEIN PSTS"/>
    <property type="match status" value="1"/>
</dbReference>
<dbReference type="RefSeq" id="WP_091402784.1">
    <property type="nucleotide sequence ID" value="NZ_FMYV01000002.1"/>
</dbReference>
<sequence length="273" mass="29843">MKKVLLSLLVVTLFVVSFAETLVIKGSNTVFPIAQLWIEDLKESKPELNITLEGAGSSTGIAALLNGTTDVANSSRFMKSSEIEKMNENGQFFMPIVVGYDGIAIVVNKELGIDNITLDQLKSIYTGQIRTWNQLNSNLPNRPIIKYSRDTASGTYETFTNIALSGEKMDPTVKMGPSTQFEINQVSQNAYAIAYAGVGYVDDSVKVLTVEGVQPTAYNILNSVYPISRPLFMFVDVTDGFITGNVKEYVNFGLSKKGQELVEKAGYVAAYGK</sequence>
<feature type="domain" description="PBP" evidence="5">
    <location>
        <begin position="20"/>
        <end position="255"/>
    </location>
</feature>
<keyword evidence="4" id="KW-0592">Phosphate transport</keyword>
<reference evidence="7 9" key="2">
    <citation type="submission" date="2019-04" db="EMBL/GenBank/DDBJ databases">
        <title>Draft genome sequence data and analysis of a Fermenting Bacterium, Geotoga petraea strain HO-Geo1, isolated from heavy-oil petroleum reservoir in Russia.</title>
        <authorList>
            <person name="Grouzdev D.S."/>
            <person name="Semenova E.M."/>
            <person name="Sokolova D.S."/>
            <person name="Tourova T.P."/>
            <person name="Poltaraus A.B."/>
            <person name="Nazina T.N."/>
        </authorList>
    </citation>
    <scope>NUCLEOTIDE SEQUENCE [LARGE SCALE GENOMIC DNA]</scope>
    <source>
        <strain evidence="7 9">HO-Geo1</strain>
    </source>
</reference>
<dbReference type="GO" id="GO:0006817">
    <property type="term" value="P:phosphate ion transport"/>
    <property type="evidence" value="ECO:0007669"/>
    <property type="project" value="UniProtKB-UniRule"/>
</dbReference>
<gene>
    <name evidence="7" type="primary">pstS</name>
    <name evidence="7" type="ORF">E4650_04725</name>
    <name evidence="6" type="ORF">SAMN04488588_0664</name>
</gene>
<protein>
    <recommendedName>
        <fullName evidence="4">Phosphate-binding protein</fullName>
    </recommendedName>
</protein>
<comment type="function">
    <text evidence="4">Involved in the system for phosphate transport across the cytoplasmic membrane.</text>
</comment>
<proteinExistence type="inferred from homology"/>
<dbReference type="SUPFAM" id="SSF53850">
    <property type="entry name" value="Periplasmic binding protein-like II"/>
    <property type="match status" value="1"/>
</dbReference>
<dbReference type="EMBL" id="SRME01000002">
    <property type="protein sequence ID" value="TGG88350.1"/>
    <property type="molecule type" value="Genomic_DNA"/>
</dbReference>
<dbReference type="STRING" id="28234.SAMN04488588_0664"/>
<evidence type="ECO:0000313" key="9">
    <source>
        <dbReference type="Proteomes" id="UP000297288"/>
    </source>
</evidence>